<reference evidence="1" key="1">
    <citation type="submission" date="2014-11" db="EMBL/GenBank/DDBJ databases">
        <authorList>
            <person name="Amaro Gonzalez C."/>
        </authorList>
    </citation>
    <scope>NUCLEOTIDE SEQUENCE</scope>
</reference>
<name>A0A0E9XIB8_ANGAN</name>
<dbReference type="EMBL" id="GBXM01007149">
    <property type="protein sequence ID" value="JAI01429.1"/>
    <property type="molecule type" value="Transcribed_RNA"/>
</dbReference>
<evidence type="ECO:0000313" key="1">
    <source>
        <dbReference type="EMBL" id="JAI01429.1"/>
    </source>
</evidence>
<protein>
    <submittedName>
        <fullName evidence="1">Uncharacterized protein</fullName>
    </submittedName>
</protein>
<organism evidence="1">
    <name type="scientific">Anguilla anguilla</name>
    <name type="common">European freshwater eel</name>
    <name type="synonym">Muraena anguilla</name>
    <dbReference type="NCBI Taxonomy" id="7936"/>
    <lineage>
        <taxon>Eukaryota</taxon>
        <taxon>Metazoa</taxon>
        <taxon>Chordata</taxon>
        <taxon>Craniata</taxon>
        <taxon>Vertebrata</taxon>
        <taxon>Euteleostomi</taxon>
        <taxon>Actinopterygii</taxon>
        <taxon>Neopterygii</taxon>
        <taxon>Teleostei</taxon>
        <taxon>Anguilliformes</taxon>
        <taxon>Anguillidae</taxon>
        <taxon>Anguilla</taxon>
    </lineage>
</organism>
<reference evidence="1" key="2">
    <citation type="journal article" date="2015" name="Fish Shellfish Immunol.">
        <title>Early steps in the European eel (Anguilla anguilla)-Vibrio vulnificus interaction in the gills: Role of the RtxA13 toxin.</title>
        <authorList>
            <person name="Callol A."/>
            <person name="Pajuelo D."/>
            <person name="Ebbesson L."/>
            <person name="Teles M."/>
            <person name="MacKenzie S."/>
            <person name="Amaro C."/>
        </authorList>
    </citation>
    <scope>NUCLEOTIDE SEQUENCE</scope>
</reference>
<sequence length="16" mass="1680">MDVLSSVVIDFASPLS</sequence>
<proteinExistence type="predicted"/>
<dbReference type="AlphaFoldDB" id="A0A0E9XIB8"/>
<accession>A0A0E9XIB8</accession>